<gene>
    <name evidence="2" type="ORF">UU16_C0059G0002</name>
</gene>
<evidence type="ECO:0000313" key="2">
    <source>
        <dbReference type="EMBL" id="KKR71566.1"/>
    </source>
</evidence>
<dbReference type="EMBL" id="LBZO01000059">
    <property type="protein sequence ID" value="KKR71566.1"/>
    <property type="molecule type" value="Genomic_DNA"/>
</dbReference>
<reference evidence="2 3" key="1">
    <citation type="journal article" date="2015" name="Nature">
        <title>rRNA introns, odd ribosomes, and small enigmatic genomes across a large radiation of phyla.</title>
        <authorList>
            <person name="Brown C.T."/>
            <person name="Hug L.A."/>
            <person name="Thomas B.C."/>
            <person name="Sharon I."/>
            <person name="Castelle C.J."/>
            <person name="Singh A."/>
            <person name="Wilkins M.J."/>
            <person name="Williams K.H."/>
            <person name="Banfield J.F."/>
        </authorList>
    </citation>
    <scope>NUCLEOTIDE SEQUENCE [LARGE SCALE GENOMIC DNA]</scope>
</reference>
<evidence type="ECO:0000256" key="1">
    <source>
        <dbReference type="SAM" id="Phobius"/>
    </source>
</evidence>
<accession>A0A0G0T9S4</accession>
<dbReference type="Proteomes" id="UP000034013">
    <property type="component" value="Unassembled WGS sequence"/>
</dbReference>
<organism evidence="2 3">
    <name type="scientific">Candidatus Woesebacteria bacterium GW2011_GWA2_40_7</name>
    <dbReference type="NCBI Taxonomy" id="1618562"/>
    <lineage>
        <taxon>Bacteria</taxon>
        <taxon>Candidatus Woeseibacteriota</taxon>
    </lineage>
</organism>
<keyword evidence="1" id="KW-0812">Transmembrane</keyword>
<evidence type="ECO:0000313" key="3">
    <source>
        <dbReference type="Proteomes" id="UP000034013"/>
    </source>
</evidence>
<feature type="transmembrane region" description="Helical" evidence="1">
    <location>
        <begin position="20"/>
        <end position="41"/>
    </location>
</feature>
<comment type="caution">
    <text evidence="2">The sequence shown here is derived from an EMBL/GenBank/DDBJ whole genome shotgun (WGS) entry which is preliminary data.</text>
</comment>
<dbReference type="AlphaFoldDB" id="A0A0G0T9S4"/>
<name>A0A0G0T9S4_9BACT</name>
<proteinExistence type="predicted"/>
<dbReference type="InterPro" id="IPR036259">
    <property type="entry name" value="MFS_trans_sf"/>
</dbReference>
<protein>
    <recommendedName>
        <fullName evidence="4">Major facilitator superfamily (MFS) profile domain-containing protein</fullName>
    </recommendedName>
</protein>
<keyword evidence="1" id="KW-1133">Transmembrane helix</keyword>
<evidence type="ECO:0008006" key="4">
    <source>
        <dbReference type="Google" id="ProtNLM"/>
    </source>
</evidence>
<dbReference type="SUPFAM" id="SSF103473">
    <property type="entry name" value="MFS general substrate transporter"/>
    <property type="match status" value="1"/>
</dbReference>
<sequence length="157" mass="17351">MKFKIKVNRNVRIFLFSDVLYWTASTVISTFLSVLVVEKIAPGRLDAVGLVTAVYLFCRAVAELPAIALQILLGVFDAIINPIKWTNFSRLLDQSNEEFEWGLEDFIPSVTGAVAALAGGVMSERVGISQVFVGFAIFYAVSGLSYLFIKVKRGHTR</sequence>
<keyword evidence="1" id="KW-0472">Membrane</keyword>
<feature type="transmembrane region" description="Helical" evidence="1">
    <location>
        <begin position="128"/>
        <end position="149"/>
    </location>
</feature>